<evidence type="ECO:0000313" key="3">
    <source>
        <dbReference type="EMBL" id="MFH8135766.1"/>
    </source>
</evidence>
<name>A0ABW7PZM4_9GAMM</name>
<dbReference type="NCBIfam" id="TIGR01493">
    <property type="entry name" value="HAD-SF-IA-v2"/>
    <property type="match status" value="1"/>
</dbReference>
<dbReference type="PANTHER" id="PTHR43316">
    <property type="entry name" value="HYDROLASE, HALOACID DELAHOGENASE-RELATED"/>
    <property type="match status" value="1"/>
</dbReference>
<accession>A0ABW7PZM4</accession>
<dbReference type="Gene3D" id="1.10.150.750">
    <property type="match status" value="1"/>
</dbReference>
<dbReference type="NCBIfam" id="TIGR01428">
    <property type="entry name" value="HAD_type_II"/>
    <property type="match status" value="1"/>
</dbReference>
<evidence type="ECO:0000313" key="4">
    <source>
        <dbReference type="Proteomes" id="UP001611251"/>
    </source>
</evidence>
<dbReference type="SFLD" id="SFLDG01129">
    <property type="entry name" value="C1.5:_HAD__Beta-PGM__Phosphata"/>
    <property type="match status" value="1"/>
</dbReference>
<dbReference type="Proteomes" id="UP001611251">
    <property type="component" value="Unassembled WGS sequence"/>
</dbReference>
<dbReference type="InterPro" id="IPR006328">
    <property type="entry name" value="2-HAD"/>
</dbReference>
<dbReference type="InterPro" id="IPR036412">
    <property type="entry name" value="HAD-like_sf"/>
</dbReference>
<reference evidence="3 4" key="1">
    <citation type="submission" date="2024-08" db="EMBL/GenBank/DDBJ databases">
        <title>Pantoea ronii - a newly identified human opportunistic pathogen.</title>
        <authorList>
            <person name="Keidar-Friedman D."/>
            <person name="Sorek N."/>
            <person name="Leshin-Carmel D."/>
            <person name="Tsur A."/>
            <person name="Amsalem M."/>
            <person name="Tolkach D."/>
            <person name="Brosh-Nissimov T."/>
        </authorList>
    </citation>
    <scope>NUCLEOTIDE SEQUENCE [LARGE SCALE GENOMIC DNA]</scope>
    <source>
        <strain evidence="3 4">AA23256</strain>
    </source>
</reference>
<dbReference type="PANTHER" id="PTHR43316:SF3">
    <property type="entry name" value="HALOACID DEHALOGENASE, TYPE II (AFU_ORTHOLOGUE AFUA_2G07750)-RELATED"/>
    <property type="match status" value="1"/>
</dbReference>
<dbReference type="Gene3D" id="3.40.50.1000">
    <property type="entry name" value="HAD superfamily/HAD-like"/>
    <property type="match status" value="1"/>
</dbReference>
<evidence type="ECO:0000256" key="1">
    <source>
        <dbReference type="ARBA" id="ARBA00022723"/>
    </source>
</evidence>
<dbReference type="RefSeq" id="WP_397216873.1">
    <property type="nucleotide sequence ID" value="NZ_JBGFSN010000006.1"/>
</dbReference>
<dbReference type="NCBIfam" id="TIGR01549">
    <property type="entry name" value="HAD-SF-IA-v1"/>
    <property type="match status" value="1"/>
</dbReference>
<keyword evidence="1" id="KW-0479">Metal-binding</keyword>
<organism evidence="3 4">
    <name type="scientific">Pantoea osteomyelitidis</name>
    <dbReference type="NCBI Taxonomy" id="3230026"/>
    <lineage>
        <taxon>Bacteria</taxon>
        <taxon>Pseudomonadati</taxon>
        <taxon>Pseudomonadota</taxon>
        <taxon>Gammaproteobacteria</taxon>
        <taxon>Enterobacterales</taxon>
        <taxon>Erwiniaceae</taxon>
        <taxon>Pantoea</taxon>
    </lineage>
</organism>
<dbReference type="EMBL" id="JBGFSN010000006">
    <property type="protein sequence ID" value="MFH8135766.1"/>
    <property type="molecule type" value="Genomic_DNA"/>
</dbReference>
<dbReference type="InterPro" id="IPR023214">
    <property type="entry name" value="HAD_sf"/>
</dbReference>
<protein>
    <submittedName>
        <fullName evidence="3">Haloacid dehalogenase type II</fullName>
    </submittedName>
</protein>
<comment type="caution">
    <text evidence="3">The sequence shown here is derived from an EMBL/GenBank/DDBJ whole genome shotgun (WGS) entry which is preliminary data.</text>
</comment>
<keyword evidence="2" id="KW-0378">Hydrolase</keyword>
<dbReference type="InterPro" id="IPR051540">
    <property type="entry name" value="S-2-haloacid_dehalogenase"/>
</dbReference>
<dbReference type="SFLD" id="SFLDS00003">
    <property type="entry name" value="Haloacid_Dehalogenase"/>
    <property type="match status" value="1"/>
</dbReference>
<dbReference type="SUPFAM" id="SSF56784">
    <property type="entry name" value="HAD-like"/>
    <property type="match status" value="1"/>
</dbReference>
<gene>
    <name evidence="3" type="ORF">ABU178_16555</name>
</gene>
<keyword evidence="4" id="KW-1185">Reference proteome</keyword>
<proteinExistence type="predicted"/>
<dbReference type="InterPro" id="IPR006439">
    <property type="entry name" value="HAD-SF_hydro_IA"/>
</dbReference>
<evidence type="ECO:0000256" key="2">
    <source>
        <dbReference type="ARBA" id="ARBA00022801"/>
    </source>
</evidence>
<sequence length="223" mass="25513">MIFKPKFISLDCYGTLINFEMGPTAKKLFTDRVNEKRMPAFLESFRFYRLDEVLGDWKPFFQVIENAIQRACKAHGIEYRSSDAQALYDAVPTWQPHPHVVETLEVVARHIPLVILSNSMVDLIPHSVAHLKASFHAVYTAEDARAYKPRAQIFEYMFDKLGCGPEQMMHCSSSFRYDMMTASDLGFMAKAFIDRGHEPAFDGYGVSRLTDFRQLTALLGLDL</sequence>
<dbReference type="Pfam" id="PF00702">
    <property type="entry name" value="Hydrolase"/>
    <property type="match status" value="1"/>
</dbReference>